<evidence type="ECO:0000313" key="2">
    <source>
        <dbReference type="EMBL" id="CAJ1373534.1"/>
    </source>
</evidence>
<proteinExistence type="predicted"/>
<dbReference type="EMBL" id="CAUJNA010000202">
    <property type="protein sequence ID" value="CAJ1373534.1"/>
    <property type="molecule type" value="Genomic_DNA"/>
</dbReference>
<evidence type="ECO:0000256" key="1">
    <source>
        <dbReference type="SAM" id="Phobius"/>
    </source>
</evidence>
<protein>
    <submittedName>
        <fullName evidence="2">Uncharacterized protein</fullName>
    </submittedName>
</protein>
<gene>
    <name evidence="2" type="ORF">EVOR1521_LOCUS3322</name>
</gene>
<name>A0AA36HQN3_9DINO</name>
<keyword evidence="1" id="KW-0812">Transmembrane</keyword>
<feature type="transmembrane region" description="Helical" evidence="1">
    <location>
        <begin position="132"/>
        <end position="152"/>
    </location>
</feature>
<feature type="transmembrane region" description="Helical" evidence="1">
    <location>
        <begin position="288"/>
        <end position="311"/>
    </location>
</feature>
<feature type="transmembrane region" description="Helical" evidence="1">
    <location>
        <begin position="164"/>
        <end position="185"/>
    </location>
</feature>
<organism evidence="2 3">
    <name type="scientific">Effrenium voratum</name>
    <dbReference type="NCBI Taxonomy" id="2562239"/>
    <lineage>
        <taxon>Eukaryota</taxon>
        <taxon>Sar</taxon>
        <taxon>Alveolata</taxon>
        <taxon>Dinophyceae</taxon>
        <taxon>Suessiales</taxon>
        <taxon>Symbiodiniaceae</taxon>
        <taxon>Effrenium</taxon>
    </lineage>
</organism>
<dbReference type="Proteomes" id="UP001178507">
    <property type="component" value="Unassembled WGS sequence"/>
</dbReference>
<comment type="caution">
    <text evidence="2">The sequence shown here is derived from an EMBL/GenBank/DDBJ whole genome shotgun (WGS) entry which is preliminary data.</text>
</comment>
<reference evidence="2" key="1">
    <citation type="submission" date="2023-08" db="EMBL/GenBank/DDBJ databases">
        <authorList>
            <person name="Chen Y."/>
            <person name="Shah S."/>
            <person name="Dougan E. K."/>
            <person name="Thang M."/>
            <person name="Chan C."/>
        </authorList>
    </citation>
    <scope>NUCLEOTIDE SEQUENCE</scope>
</reference>
<keyword evidence="1" id="KW-1133">Transmembrane helix</keyword>
<sequence length="516" mass="57210">MDEAWHDVDMPVADERSVNCAGIEGKAADTVGKASSGSSGHSHSETLVDNQEAAAELADWLAEMELTSPKFLRATPVYCITAGAGRALRTSYNSALVSQEVEFIRKFVSHSWQSRPFWKTLSLLCFYNWKQAAVASCGSATLMALLFSLRQLPGFMKVGRLQQAVFVGPWSLSAGTLTFLLVLMFRRPCELVFLDRLCINQRDVKQKMEGVLNIGACLKRSEKLMIIWDSSYCYRLWCIFELAAFLRTHETPDMLVQPLSVAVLSLLSFMTNVVFCYTSIFLPWDSEITLFGVVLGLCAFGWLASTVLLNFTTSVEVMQKQLQNFQIADTTCSCCERNHKSADGTPLMCDREVLLRCIRVWFGSEEEFERSVQESTQAALVHHLGGLCFPYHYMVTSGLPALWVQMDFAASRWYIGDNTDALENLVIGIAAIFLTIPANLAATHLCGRCTSRCRPMVRKLLAAAVCAGLLLASQGTIQICMSMFRGSPVPGGVVHSAFWLLPAWALWRSASSKSKP</sequence>
<accession>A0AA36HQN3</accession>
<dbReference type="AlphaFoldDB" id="A0AA36HQN3"/>
<keyword evidence="3" id="KW-1185">Reference proteome</keyword>
<feature type="transmembrane region" description="Helical" evidence="1">
    <location>
        <begin position="460"/>
        <end position="484"/>
    </location>
</feature>
<evidence type="ECO:0000313" key="3">
    <source>
        <dbReference type="Proteomes" id="UP001178507"/>
    </source>
</evidence>
<keyword evidence="1" id="KW-0472">Membrane</keyword>
<feature type="transmembrane region" description="Helical" evidence="1">
    <location>
        <begin position="258"/>
        <end position="282"/>
    </location>
</feature>